<proteinExistence type="predicted"/>
<dbReference type="Proteomes" id="UP001470288">
    <property type="component" value="Unassembled WGS sequence"/>
</dbReference>
<comment type="caution">
    <text evidence="1">The sequence shown here is derived from an EMBL/GenBank/DDBJ whole genome shotgun (WGS) entry which is preliminary data.</text>
</comment>
<organism evidence="1 2">
    <name type="scientific">Hominiventricola aquisgranensis</name>
    <dbReference type="NCBI Taxonomy" id="3133164"/>
    <lineage>
        <taxon>Bacteria</taxon>
        <taxon>Bacillati</taxon>
        <taxon>Bacillota</taxon>
        <taxon>Clostridia</taxon>
        <taxon>Lachnospirales</taxon>
        <taxon>Lachnospiraceae</taxon>
        <taxon>Hominiventricola</taxon>
    </lineage>
</organism>
<protein>
    <submittedName>
        <fullName evidence="1">Uncharacterized protein</fullName>
    </submittedName>
</protein>
<gene>
    <name evidence="1" type="ORF">WMO62_10640</name>
</gene>
<dbReference type="EMBL" id="JBBMFC010000018">
    <property type="protein sequence ID" value="MEQ2579279.1"/>
    <property type="molecule type" value="Genomic_DNA"/>
</dbReference>
<sequence length="284" mass="32672">MKKYRIDKDKNIGNVIFVVEGGRPATGGTELRLLKKLFADILDYEVQELRRGSDEFIGYGNNPQFRVFALNLPKNQLTQLTEESLDELFCRLREEFKIKPEDCPIFFLYDRDVLSYKPNELRRKYVRKYTDPYGNDNGDQGQLLLSYPAIESYLLSCLEDNTFEQTCKMGTEAKALLTNTICPDDCSDKENLHMQTTDLVFSEESVEAEKRLIHSVTEMDNGLEAMNISAYDLDVLAPTLLDVYDYQQQKYVTENTFSLFSFVGMALLELGVIVECDEETVENI</sequence>
<reference evidence="1 2" key="1">
    <citation type="submission" date="2024-03" db="EMBL/GenBank/DDBJ databases">
        <title>Human intestinal bacterial collection.</title>
        <authorList>
            <person name="Pauvert C."/>
            <person name="Hitch T.C.A."/>
            <person name="Clavel T."/>
        </authorList>
    </citation>
    <scope>NUCLEOTIDE SEQUENCE [LARGE SCALE GENOMIC DNA]</scope>
    <source>
        <strain evidence="1 2">CLA-AA-H78B</strain>
    </source>
</reference>
<dbReference type="RefSeq" id="WP_349144617.1">
    <property type="nucleotide sequence ID" value="NZ_JBBMFC010000018.1"/>
</dbReference>
<evidence type="ECO:0000313" key="1">
    <source>
        <dbReference type="EMBL" id="MEQ2579279.1"/>
    </source>
</evidence>
<name>A0ABV1I262_9FIRM</name>
<keyword evidence="2" id="KW-1185">Reference proteome</keyword>
<evidence type="ECO:0000313" key="2">
    <source>
        <dbReference type="Proteomes" id="UP001470288"/>
    </source>
</evidence>
<accession>A0ABV1I262</accession>